<organism evidence="2 3">
    <name type="scientific">Octopus sinensis</name>
    <name type="common">East Asian common octopus</name>
    <dbReference type="NCBI Taxonomy" id="2607531"/>
    <lineage>
        <taxon>Eukaryota</taxon>
        <taxon>Metazoa</taxon>
        <taxon>Spiralia</taxon>
        <taxon>Lophotrochozoa</taxon>
        <taxon>Mollusca</taxon>
        <taxon>Cephalopoda</taxon>
        <taxon>Coleoidea</taxon>
        <taxon>Octopodiformes</taxon>
        <taxon>Octopoda</taxon>
        <taxon>Incirrata</taxon>
        <taxon>Octopodidae</taxon>
        <taxon>Octopus</taxon>
    </lineage>
</organism>
<dbReference type="RefSeq" id="XP_036363661.1">
    <property type="nucleotide sequence ID" value="XM_036507768.1"/>
</dbReference>
<protein>
    <submittedName>
        <fullName evidence="3">Uncharacterized protein LOC115218130</fullName>
    </submittedName>
</protein>
<evidence type="ECO:0000256" key="1">
    <source>
        <dbReference type="SAM" id="SignalP"/>
    </source>
</evidence>
<accession>A0A7E6F7B0</accession>
<keyword evidence="2" id="KW-1185">Reference proteome</keyword>
<reference evidence="3" key="1">
    <citation type="submission" date="2025-08" db="UniProtKB">
        <authorList>
            <consortium name="RefSeq"/>
        </authorList>
    </citation>
    <scope>IDENTIFICATION</scope>
</reference>
<evidence type="ECO:0000313" key="3">
    <source>
        <dbReference type="RefSeq" id="XP_036363661.1"/>
    </source>
</evidence>
<dbReference type="KEGG" id="osn:115218130"/>
<dbReference type="Gene3D" id="2.60.60.20">
    <property type="entry name" value="PLAT/LH2 domain"/>
    <property type="match status" value="2"/>
</dbReference>
<gene>
    <name evidence="3" type="primary">LOC115218130</name>
</gene>
<dbReference type="Proteomes" id="UP000515154">
    <property type="component" value="Linkage group LG12"/>
</dbReference>
<keyword evidence="1" id="KW-0732">Signal</keyword>
<feature type="signal peptide" evidence="1">
    <location>
        <begin position="1"/>
        <end position="16"/>
    </location>
</feature>
<feature type="chain" id="PRO_5028811284" evidence="1">
    <location>
        <begin position="17"/>
        <end position="591"/>
    </location>
</feature>
<name>A0A7E6F7B0_9MOLL</name>
<evidence type="ECO:0000313" key="2">
    <source>
        <dbReference type="Proteomes" id="UP000515154"/>
    </source>
</evidence>
<dbReference type="AlphaFoldDB" id="A0A7E6F7B0"/>
<proteinExistence type="predicted"/>
<sequence length="591" mass="67502">MNRIFILLSLLQIVYSSVGQSKTIILNSQLQPEPISKNYCWRIKFYISSKFLSGTSNYFTVQLINDETRVFSNKMSCANKCRRGSQPSFDFCTPRIDPVKELKLNETVKNIFREIVSAWTLESIYLMNLNTSATYRCTLDDPDADNKGCQLKPDDIVKERTIPYIPYGSTSNIITTTDDQTGSEENTSVLDYCWRIKFYISSKFFSGTSNYFTVQLINDETRVFSNKMSCANKCERGSQPSFDFCTPQIDPVKELKLNERVKNFFKAFTAGWRLETIYLMNLNTSATYRCTLDDPDADNKGCQLKPSDYCWRIKFYISSKLLSGTSNYFTVQLINDETSVFSNTLSCANKCERGSQPSFDFCTPQIDPVKELKLNEMEKYFFSGWTLESIYLMNLNTSATYRCSLDDPGAKIKGCQLKPEDIVKEPTIPYIPYGSTSNIITTTDDQTGSEENTSVLDYCWRITFHISNSFGAGTSNYITVQLINDETHVFSNTLSCADKCGMGSRPSFDFHTPQIDPVKELKLNETVKNIFREIVSAWTLESIHLKNLNTSATYKCKLDYPDADNKDCKLKPEAHVREPTIPYTYMTVPRT</sequence>